<feature type="region of interest" description="Disordered" evidence="1">
    <location>
        <begin position="636"/>
        <end position="808"/>
    </location>
</feature>
<feature type="region of interest" description="Disordered" evidence="1">
    <location>
        <begin position="522"/>
        <end position="605"/>
    </location>
</feature>
<feature type="region of interest" description="Disordered" evidence="1">
    <location>
        <begin position="1135"/>
        <end position="1158"/>
    </location>
</feature>
<feature type="compositionally biased region" description="Acidic residues" evidence="1">
    <location>
        <begin position="1008"/>
        <end position="1032"/>
    </location>
</feature>
<feature type="compositionally biased region" description="Low complexity" evidence="1">
    <location>
        <begin position="831"/>
        <end position="845"/>
    </location>
</feature>
<feature type="region of interest" description="Disordered" evidence="1">
    <location>
        <begin position="1000"/>
        <end position="1032"/>
    </location>
</feature>
<accession>U4LFZ6</accession>
<dbReference type="OMA" id="IEAHEME"/>
<name>U4LFZ6_PYROM</name>
<feature type="compositionally biased region" description="Low complexity" evidence="1">
    <location>
        <begin position="1055"/>
        <end position="1079"/>
    </location>
</feature>
<evidence type="ECO:0000256" key="1">
    <source>
        <dbReference type="SAM" id="MobiDB-lite"/>
    </source>
</evidence>
<feature type="region of interest" description="Disordered" evidence="1">
    <location>
        <begin position="831"/>
        <end position="866"/>
    </location>
</feature>
<evidence type="ECO:0000313" key="3">
    <source>
        <dbReference type="Proteomes" id="UP000018144"/>
    </source>
</evidence>
<feature type="compositionally biased region" description="Low complexity" evidence="1">
    <location>
        <begin position="641"/>
        <end position="654"/>
    </location>
</feature>
<feature type="compositionally biased region" description="Polar residues" evidence="1">
    <location>
        <begin position="661"/>
        <end position="674"/>
    </location>
</feature>
<proteinExistence type="predicted"/>
<feature type="compositionally biased region" description="Polar residues" evidence="1">
    <location>
        <begin position="712"/>
        <end position="727"/>
    </location>
</feature>
<feature type="compositionally biased region" description="Basic and acidic residues" evidence="1">
    <location>
        <begin position="556"/>
        <end position="569"/>
    </location>
</feature>
<dbReference type="eggNOG" id="ENOG502S9AS">
    <property type="taxonomic scope" value="Eukaryota"/>
</dbReference>
<evidence type="ECO:0000313" key="2">
    <source>
        <dbReference type="EMBL" id="CCX14372.1"/>
    </source>
</evidence>
<organism evidence="2 3">
    <name type="scientific">Pyronema omphalodes (strain CBS 100304)</name>
    <name type="common">Pyronema confluens</name>
    <dbReference type="NCBI Taxonomy" id="1076935"/>
    <lineage>
        <taxon>Eukaryota</taxon>
        <taxon>Fungi</taxon>
        <taxon>Dikarya</taxon>
        <taxon>Ascomycota</taxon>
        <taxon>Pezizomycotina</taxon>
        <taxon>Pezizomycetes</taxon>
        <taxon>Pezizales</taxon>
        <taxon>Pyronemataceae</taxon>
        <taxon>Pyronema</taxon>
    </lineage>
</organism>
<feature type="region of interest" description="Disordered" evidence="1">
    <location>
        <begin position="1055"/>
        <end position="1111"/>
    </location>
</feature>
<dbReference type="Proteomes" id="UP000018144">
    <property type="component" value="Unassembled WGS sequence"/>
</dbReference>
<feature type="compositionally biased region" description="Low complexity" evidence="1">
    <location>
        <begin position="524"/>
        <end position="551"/>
    </location>
</feature>
<feature type="region of interest" description="Disordered" evidence="1">
    <location>
        <begin position="883"/>
        <end position="912"/>
    </location>
</feature>
<feature type="compositionally biased region" description="Basic and acidic residues" evidence="1">
    <location>
        <begin position="595"/>
        <end position="605"/>
    </location>
</feature>
<dbReference type="OrthoDB" id="5340163at2759"/>
<keyword evidence="3" id="KW-1185">Reference proteome</keyword>
<sequence>MSESASLNEFLNRYDKKRQLRGFRSFFPENVLRTFGSSEPNMSYDEAILMEPHMMGSDPENLSLYLPEEKRYATQHYTQSFGKPDVYESYFSNFPSDHQAAFRKFGSIQKVDRALTNELTDPIWIMQRSHQDGVIRLPREDVNEFRKYLFLLNSLGSKDQNMHLFAHNRYLDEARKERHHFRESHGLDHVRDVWLTSVERMIDTSHYEIPENTTIFNLDRFNYKANAMDRYMVFWEAAPNEEFILTDSAFGGFEGGQIGGRPNSNVSVGAAELGKRLFTRETMWHQIFVLSPTLAVALCHPTLMHPDLAKQHRRRWGLRKSLLEALPHQLPLNYYKDMKKESMIFYEKDGFVMTPEIEQCFASPNQTRIGPAELEFPIHRLQPGQAAMVNSVLLHNQESGPKVKAVCMRPARSMHSFLRSLKRFHTEDSPWERYSQEKQNDYTPLIQQLEHKINQALPPTPPNIQMTNGMYQQHLGGHPVFPDVPPAAFGNMSAYSTVSTTADSGYGSRYDLRFPLSPAQSTLASFTPSSQSSYSHSSASSQSSASTKTTSVENTPRSEPKRFQPEHQRRTSGLSSPRDRSVSDGSLRRSNTSSKAERSAQRQSRDLHKILDEMSLAELSKSNTQLRDPYLAPYGTIDGHLSSGYSSPYSSLRGRGPEPQIRSNPSSGPSSKRASPNPIFSDAVPPPLPLHAAGTIPAKKDYAAETRRARTDSLTNRNSQAALQPQQRRGRSPERYAPVPEAPPRRGDYSAGTESPARPAAQRNSTATEHLYQSVPQIEGPRVDARGRRYQPVTPGETPRSRPQSMSFETPDLNQQMMIEAAVQRLQAVVNNKQDQSPQQPPSRNRSPERKAEYGMAPPTRQNRQPLQPISLPELEAAVQIALQQQQQAPQPPAHFANSAPSSGSTEHSTRPGVSYIRQRVSSQNSSDSSEAPQKQLLMLPYQEYQEPVVKQLRFDDSLTHAALGHKASHESLTSCAESMLAQAGDVDTMSMLGSEYGDSAVGRYYDEESQVDDEEEEDYESDTEGEDESWEDEAAIEAEVAARTKQLEQAQAVQQQQQQQAQQAQQQQAQQQQAQQQQRALTTTTPKKQRQVRFADKPLPSPKALMVPMATPMSTIGKGIGIERPNSRLGVRKVEIPRPLSRNGHNPRFVRAQPARR</sequence>
<gene>
    <name evidence="2" type="ORF">PCON_13965</name>
</gene>
<dbReference type="AlphaFoldDB" id="U4LFZ6"/>
<protein>
    <submittedName>
        <fullName evidence="2">Uncharacterized protein</fullName>
    </submittedName>
</protein>
<feature type="compositionally biased region" description="Basic and acidic residues" evidence="1">
    <location>
        <begin position="698"/>
        <end position="711"/>
    </location>
</feature>
<dbReference type="EMBL" id="HF935967">
    <property type="protein sequence ID" value="CCX14372.1"/>
    <property type="molecule type" value="Genomic_DNA"/>
</dbReference>
<reference evidence="2 3" key="1">
    <citation type="journal article" date="2013" name="PLoS Genet.">
        <title>The genome and development-dependent transcriptomes of Pyronema confluens: a window into fungal evolution.</title>
        <authorList>
            <person name="Traeger S."/>
            <person name="Altegoer F."/>
            <person name="Freitag M."/>
            <person name="Gabaldon T."/>
            <person name="Kempken F."/>
            <person name="Kumar A."/>
            <person name="Marcet-Houben M."/>
            <person name="Poggeler S."/>
            <person name="Stajich J.E."/>
            <person name="Nowrousian M."/>
        </authorList>
    </citation>
    <scope>NUCLEOTIDE SEQUENCE [LARGE SCALE GENOMIC DNA]</scope>
    <source>
        <strain evidence="3">CBS 100304</strain>
        <tissue evidence="2">Vegetative mycelium</tissue>
    </source>
</reference>